<reference evidence="2" key="2">
    <citation type="submission" date="2015-01" db="EMBL/GenBank/DDBJ databases">
        <title>Evolutionary Origins and Diversification of the Mycorrhizal Mutualists.</title>
        <authorList>
            <consortium name="DOE Joint Genome Institute"/>
            <consortium name="Mycorrhizal Genomics Consortium"/>
            <person name="Kohler A."/>
            <person name="Kuo A."/>
            <person name="Nagy L.G."/>
            <person name="Floudas D."/>
            <person name="Copeland A."/>
            <person name="Barry K.W."/>
            <person name="Cichocki N."/>
            <person name="Veneault-Fourrey C."/>
            <person name="LaButti K."/>
            <person name="Lindquist E.A."/>
            <person name="Lipzen A."/>
            <person name="Lundell T."/>
            <person name="Morin E."/>
            <person name="Murat C."/>
            <person name="Riley R."/>
            <person name="Ohm R."/>
            <person name="Sun H."/>
            <person name="Tunlid A."/>
            <person name="Henrissat B."/>
            <person name="Grigoriev I.V."/>
            <person name="Hibbett D.S."/>
            <person name="Martin F."/>
        </authorList>
    </citation>
    <scope>NUCLEOTIDE SEQUENCE [LARGE SCALE GENOMIC DNA]</scope>
    <source>
        <strain evidence="2">441</strain>
    </source>
</reference>
<gene>
    <name evidence="1" type="ORF">PISMIDRAFT_20451</name>
</gene>
<dbReference type="Proteomes" id="UP000054018">
    <property type="component" value="Unassembled WGS sequence"/>
</dbReference>
<dbReference type="EMBL" id="KN834743">
    <property type="protein sequence ID" value="KIK10394.1"/>
    <property type="molecule type" value="Genomic_DNA"/>
</dbReference>
<keyword evidence="2" id="KW-1185">Reference proteome</keyword>
<dbReference type="STRING" id="765257.A0A0C9Y8N2"/>
<protein>
    <submittedName>
        <fullName evidence="1">Uncharacterized protein</fullName>
    </submittedName>
</protein>
<accession>A0A0C9Y8N2</accession>
<dbReference type="HOGENOM" id="CLU_2004805_0_0_1"/>
<organism evidence="1 2">
    <name type="scientific">Pisolithus microcarpus 441</name>
    <dbReference type="NCBI Taxonomy" id="765257"/>
    <lineage>
        <taxon>Eukaryota</taxon>
        <taxon>Fungi</taxon>
        <taxon>Dikarya</taxon>
        <taxon>Basidiomycota</taxon>
        <taxon>Agaricomycotina</taxon>
        <taxon>Agaricomycetes</taxon>
        <taxon>Agaricomycetidae</taxon>
        <taxon>Boletales</taxon>
        <taxon>Sclerodermatineae</taxon>
        <taxon>Pisolithaceae</taxon>
        <taxon>Pisolithus</taxon>
    </lineage>
</organism>
<evidence type="ECO:0000313" key="2">
    <source>
        <dbReference type="Proteomes" id="UP000054018"/>
    </source>
</evidence>
<dbReference type="AlphaFoldDB" id="A0A0C9Y8N2"/>
<dbReference type="OrthoDB" id="6692397at2759"/>
<evidence type="ECO:0000313" key="1">
    <source>
        <dbReference type="EMBL" id="KIK10394.1"/>
    </source>
</evidence>
<reference evidence="1 2" key="1">
    <citation type="submission" date="2014-04" db="EMBL/GenBank/DDBJ databases">
        <authorList>
            <consortium name="DOE Joint Genome Institute"/>
            <person name="Kuo A."/>
            <person name="Kohler A."/>
            <person name="Costa M.D."/>
            <person name="Nagy L.G."/>
            <person name="Floudas D."/>
            <person name="Copeland A."/>
            <person name="Barry K.W."/>
            <person name="Cichocki N."/>
            <person name="Veneault-Fourrey C."/>
            <person name="LaButti K."/>
            <person name="Lindquist E.A."/>
            <person name="Lipzen A."/>
            <person name="Lundell T."/>
            <person name="Morin E."/>
            <person name="Murat C."/>
            <person name="Sun H."/>
            <person name="Tunlid A."/>
            <person name="Henrissat B."/>
            <person name="Grigoriev I.V."/>
            <person name="Hibbett D.S."/>
            <person name="Martin F."/>
            <person name="Nordberg H.P."/>
            <person name="Cantor M.N."/>
            <person name="Hua S.X."/>
        </authorList>
    </citation>
    <scope>NUCLEOTIDE SEQUENCE [LARGE SCALE GENOMIC DNA]</scope>
    <source>
        <strain evidence="1 2">441</strain>
    </source>
</reference>
<name>A0A0C9Y8N2_9AGAM</name>
<sequence length="124" mass="13752">MLSFRIPRRDLTELLGSFLDDVGDGMLSKEHCLAELGFGRSMLSPAEMSSGQCVDQVISQLFFAWASHPTTQNTLLERVPTSTLNVISRLYKIADLSFPADLFPVTRCHAPKVFGDMSMDPKAE</sequence>
<proteinExistence type="predicted"/>